<evidence type="ECO:0000256" key="4">
    <source>
        <dbReference type="ARBA" id="ARBA00022723"/>
    </source>
</evidence>
<evidence type="ECO:0000256" key="3">
    <source>
        <dbReference type="ARBA" id="ARBA00022722"/>
    </source>
</evidence>
<dbReference type="EMBL" id="JADIMI010000011">
    <property type="protein sequence ID" value="MBO8451494.1"/>
    <property type="molecule type" value="Genomic_DNA"/>
</dbReference>
<dbReference type="GO" id="GO:0006281">
    <property type="term" value="P:DNA repair"/>
    <property type="evidence" value="ECO:0007669"/>
    <property type="project" value="UniProtKB-KW"/>
</dbReference>
<dbReference type="PANTHER" id="PTHR15822:SF4">
    <property type="entry name" value="TYROSYL-DNA PHOSPHODIESTERASE 2"/>
    <property type="match status" value="1"/>
</dbReference>
<dbReference type="AlphaFoldDB" id="A0A9D9EWR2"/>
<keyword evidence="11" id="KW-0255">Endonuclease</keyword>
<dbReference type="SUPFAM" id="SSF56219">
    <property type="entry name" value="DNase I-like"/>
    <property type="match status" value="1"/>
</dbReference>
<dbReference type="Gene3D" id="3.60.10.10">
    <property type="entry name" value="Endonuclease/exonuclease/phosphatase"/>
    <property type="match status" value="1"/>
</dbReference>
<reference evidence="11" key="1">
    <citation type="submission" date="2020-10" db="EMBL/GenBank/DDBJ databases">
        <authorList>
            <person name="Gilroy R."/>
        </authorList>
    </citation>
    <scope>NUCLEOTIDE SEQUENCE</scope>
    <source>
        <strain evidence="11">B1-20833</strain>
    </source>
</reference>
<dbReference type="Pfam" id="PF03372">
    <property type="entry name" value="Exo_endo_phos"/>
    <property type="match status" value="1"/>
</dbReference>
<evidence type="ECO:0000256" key="2">
    <source>
        <dbReference type="ARBA" id="ARBA00001946"/>
    </source>
</evidence>
<gene>
    <name evidence="11" type="ORF">IAC06_01240</name>
</gene>
<feature type="transmembrane region" description="Helical" evidence="9">
    <location>
        <begin position="86"/>
        <end position="106"/>
    </location>
</feature>
<keyword evidence="9" id="KW-0472">Membrane</keyword>
<evidence type="ECO:0000313" key="11">
    <source>
        <dbReference type="EMBL" id="MBO8451494.1"/>
    </source>
</evidence>
<evidence type="ECO:0000256" key="7">
    <source>
        <dbReference type="ARBA" id="ARBA00022842"/>
    </source>
</evidence>
<dbReference type="CDD" id="cd09084">
    <property type="entry name" value="EEP-2"/>
    <property type="match status" value="1"/>
</dbReference>
<name>A0A9D9EWR2_9BACT</name>
<sequence>MRKRRRKNRRRPSLLAAWKRPVTFGGVSARIVMTVLAGLQVLSFLSMVVNPAKAWIFNVFGLMFLPLFTVNLLLFLWALKRRSRSCLIPLVALFPSVFFIGGYFQIPSGNRPAVPDPDDSTVKVVSYNVGRFLQASPKKVTGGRRACTDSVRNFLAVQDADIICLQEFYTTDVGRVKSFLSRWLPGYKAEYYFYRSRYGYYGNVTLSRMKAKDKGVIKFDNSANLALYTDYSAGGESFRVYNCHFESYNISLSGLLRAVRGKDRDAFRETEYKMRRGISQRPRQVNQVLGHISDSPVEAFVCGDFNDTPMSYTYYKLSRGRDDSFRKAGEWFGATFSFFWPLLRIDYVLCPEKFRALSHRTPHKPYSDHYPVVTEISLTAADDDGD</sequence>
<dbReference type="PANTHER" id="PTHR15822">
    <property type="entry name" value="TRAF AND TNF RECEPTOR-ASSOCIATED PROTEIN"/>
    <property type="match status" value="1"/>
</dbReference>
<evidence type="ECO:0000256" key="5">
    <source>
        <dbReference type="ARBA" id="ARBA00022763"/>
    </source>
</evidence>
<comment type="cofactor">
    <cofactor evidence="1">
        <name>Mn(2+)</name>
        <dbReference type="ChEBI" id="CHEBI:29035"/>
    </cofactor>
</comment>
<evidence type="ECO:0000256" key="6">
    <source>
        <dbReference type="ARBA" id="ARBA00022801"/>
    </source>
</evidence>
<comment type="caution">
    <text evidence="11">The sequence shown here is derived from an EMBL/GenBank/DDBJ whole genome shotgun (WGS) entry which is preliminary data.</text>
</comment>
<keyword evidence="8" id="KW-0234">DNA repair</keyword>
<dbReference type="Proteomes" id="UP000823661">
    <property type="component" value="Unassembled WGS sequence"/>
</dbReference>
<keyword evidence="3" id="KW-0540">Nuclease</keyword>
<dbReference type="GO" id="GO:0016787">
    <property type="term" value="F:hydrolase activity"/>
    <property type="evidence" value="ECO:0007669"/>
    <property type="project" value="UniProtKB-KW"/>
</dbReference>
<keyword evidence="7" id="KW-0460">Magnesium</keyword>
<dbReference type="InterPro" id="IPR036691">
    <property type="entry name" value="Endo/exonu/phosph_ase_sf"/>
</dbReference>
<protein>
    <submittedName>
        <fullName evidence="11">Endonuclease/exonuclease/phosphatase family protein</fullName>
    </submittedName>
</protein>
<dbReference type="GO" id="GO:0004519">
    <property type="term" value="F:endonuclease activity"/>
    <property type="evidence" value="ECO:0007669"/>
    <property type="project" value="UniProtKB-KW"/>
</dbReference>
<organism evidence="11 12">
    <name type="scientific">Candidatus Cryptobacteroides intestinavium</name>
    <dbReference type="NCBI Taxonomy" id="2840766"/>
    <lineage>
        <taxon>Bacteria</taxon>
        <taxon>Pseudomonadati</taxon>
        <taxon>Bacteroidota</taxon>
        <taxon>Bacteroidia</taxon>
        <taxon>Bacteroidales</taxon>
        <taxon>Candidatus Cryptobacteroides</taxon>
    </lineage>
</organism>
<feature type="domain" description="Endonuclease/exonuclease/phosphatase" evidence="10">
    <location>
        <begin position="126"/>
        <end position="369"/>
    </location>
</feature>
<feature type="transmembrane region" description="Helical" evidence="9">
    <location>
        <begin position="21"/>
        <end position="49"/>
    </location>
</feature>
<feature type="transmembrane region" description="Helical" evidence="9">
    <location>
        <begin position="55"/>
        <end position="79"/>
    </location>
</feature>
<accession>A0A9D9EWR2</accession>
<keyword evidence="5" id="KW-0227">DNA damage</keyword>
<keyword evidence="4" id="KW-0479">Metal-binding</keyword>
<keyword evidence="6" id="KW-0378">Hydrolase</keyword>
<evidence type="ECO:0000313" key="12">
    <source>
        <dbReference type="Proteomes" id="UP000823661"/>
    </source>
</evidence>
<evidence type="ECO:0000256" key="8">
    <source>
        <dbReference type="ARBA" id="ARBA00023204"/>
    </source>
</evidence>
<dbReference type="GO" id="GO:0046872">
    <property type="term" value="F:metal ion binding"/>
    <property type="evidence" value="ECO:0007669"/>
    <property type="project" value="UniProtKB-KW"/>
</dbReference>
<keyword evidence="9" id="KW-1133">Transmembrane helix</keyword>
<proteinExistence type="predicted"/>
<evidence type="ECO:0000256" key="1">
    <source>
        <dbReference type="ARBA" id="ARBA00001936"/>
    </source>
</evidence>
<keyword evidence="9" id="KW-0812">Transmembrane</keyword>
<evidence type="ECO:0000259" key="10">
    <source>
        <dbReference type="Pfam" id="PF03372"/>
    </source>
</evidence>
<dbReference type="InterPro" id="IPR051547">
    <property type="entry name" value="TDP2-like"/>
</dbReference>
<dbReference type="InterPro" id="IPR005135">
    <property type="entry name" value="Endo/exonuclease/phosphatase"/>
</dbReference>
<comment type="cofactor">
    <cofactor evidence="2">
        <name>Mg(2+)</name>
        <dbReference type="ChEBI" id="CHEBI:18420"/>
    </cofactor>
</comment>
<evidence type="ECO:0000256" key="9">
    <source>
        <dbReference type="SAM" id="Phobius"/>
    </source>
</evidence>
<reference evidence="11" key="2">
    <citation type="journal article" date="2021" name="PeerJ">
        <title>Extensive microbial diversity within the chicken gut microbiome revealed by metagenomics and culture.</title>
        <authorList>
            <person name="Gilroy R."/>
            <person name="Ravi A."/>
            <person name="Getino M."/>
            <person name="Pursley I."/>
            <person name="Horton D.L."/>
            <person name="Alikhan N.F."/>
            <person name="Baker D."/>
            <person name="Gharbi K."/>
            <person name="Hall N."/>
            <person name="Watson M."/>
            <person name="Adriaenssens E.M."/>
            <person name="Foster-Nyarko E."/>
            <person name="Jarju S."/>
            <person name="Secka A."/>
            <person name="Antonio M."/>
            <person name="Oren A."/>
            <person name="Chaudhuri R.R."/>
            <person name="La Ragione R."/>
            <person name="Hildebrand F."/>
            <person name="Pallen M.J."/>
        </authorList>
    </citation>
    <scope>NUCLEOTIDE SEQUENCE</scope>
    <source>
        <strain evidence="11">B1-20833</strain>
    </source>
</reference>